<evidence type="ECO:0000256" key="1">
    <source>
        <dbReference type="ARBA" id="ARBA00022801"/>
    </source>
</evidence>
<protein>
    <submittedName>
        <fullName evidence="3">Sortase family protein</fullName>
    </submittedName>
</protein>
<evidence type="ECO:0000313" key="4">
    <source>
        <dbReference type="Proteomes" id="UP000033866"/>
    </source>
</evidence>
<name>A0A0G0DRG3_9BACT</name>
<keyword evidence="2" id="KW-1133">Transmembrane helix</keyword>
<dbReference type="Proteomes" id="UP000033866">
    <property type="component" value="Unassembled WGS sequence"/>
</dbReference>
<evidence type="ECO:0000256" key="2">
    <source>
        <dbReference type="SAM" id="Phobius"/>
    </source>
</evidence>
<dbReference type="Gene3D" id="2.40.260.10">
    <property type="entry name" value="Sortase"/>
    <property type="match status" value="1"/>
</dbReference>
<dbReference type="AlphaFoldDB" id="A0A0G0DRG3"/>
<keyword evidence="1" id="KW-0378">Hydrolase</keyword>
<feature type="transmembrane region" description="Helical" evidence="2">
    <location>
        <begin position="33"/>
        <end position="58"/>
    </location>
</feature>
<keyword evidence="2" id="KW-0472">Membrane</keyword>
<comment type="caution">
    <text evidence="3">The sequence shown here is derived from an EMBL/GenBank/DDBJ whole genome shotgun (WGS) entry which is preliminary data.</text>
</comment>
<sequence length="276" mass="31371">MTCKYLTGNISIMDEDIKVKKYSEKKVENTKKILSWVLAFVGLFIVLSQGIPLLSSYLHGEFQIFKQNLIKDPLPESYRQYIQDEFAYYDPGKSYFANLSENADNLEYQGLFTYDPTTKSTKQIVVNKNYKENMYITISQIGVENIRITPNVESTDEKIYDQYLKYGLAHFKGTPVPGDGGNSFIYGHSAVLSFFNKHSDLPETIFTKLEGIDIGNTVSIKKGDTTLEYVVRNKKIVSPDDFSILKTQGDKETVTLMTCWPLGVGTKRLIVVAERL</sequence>
<gene>
    <name evidence="3" type="ORF">UR61_C0016G0004</name>
</gene>
<proteinExistence type="predicted"/>
<evidence type="ECO:0000313" key="3">
    <source>
        <dbReference type="EMBL" id="KKP65620.1"/>
    </source>
</evidence>
<dbReference type="InterPro" id="IPR023365">
    <property type="entry name" value="Sortase_dom-sf"/>
</dbReference>
<dbReference type="GO" id="GO:0016787">
    <property type="term" value="F:hydrolase activity"/>
    <property type="evidence" value="ECO:0007669"/>
    <property type="project" value="UniProtKB-KW"/>
</dbReference>
<keyword evidence="2" id="KW-0812">Transmembrane</keyword>
<accession>A0A0G0DRG3</accession>
<dbReference type="EMBL" id="LBPV01000016">
    <property type="protein sequence ID" value="KKP65620.1"/>
    <property type="molecule type" value="Genomic_DNA"/>
</dbReference>
<reference evidence="3 4" key="1">
    <citation type="journal article" date="2015" name="Nature">
        <title>rRNA introns, odd ribosomes, and small enigmatic genomes across a large radiation of phyla.</title>
        <authorList>
            <person name="Brown C.T."/>
            <person name="Hug L.A."/>
            <person name="Thomas B.C."/>
            <person name="Sharon I."/>
            <person name="Castelle C.J."/>
            <person name="Singh A."/>
            <person name="Wilkins M.J."/>
            <person name="Williams K.H."/>
            <person name="Banfield J.F."/>
        </authorList>
    </citation>
    <scope>NUCLEOTIDE SEQUENCE [LARGE SCALE GENOMIC DNA]</scope>
</reference>
<dbReference type="InterPro" id="IPR005754">
    <property type="entry name" value="Sortase"/>
</dbReference>
<dbReference type="NCBIfam" id="TIGR01076">
    <property type="entry name" value="sortase_fam"/>
    <property type="match status" value="1"/>
</dbReference>
<dbReference type="Pfam" id="PF04203">
    <property type="entry name" value="Sortase"/>
    <property type="match status" value="1"/>
</dbReference>
<organism evidence="3 4">
    <name type="scientific">candidate division WS6 bacterium GW2011_GWE1_34_7</name>
    <dbReference type="NCBI Taxonomy" id="1619093"/>
    <lineage>
        <taxon>Bacteria</taxon>
        <taxon>Candidatus Dojkabacteria</taxon>
    </lineage>
</organism>
<dbReference type="SUPFAM" id="SSF63817">
    <property type="entry name" value="Sortase"/>
    <property type="match status" value="1"/>
</dbReference>